<dbReference type="PRINTS" id="PR00038">
    <property type="entry name" value="HTHLUXR"/>
</dbReference>
<dbReference type="CDD" id="cd06170">
    <property type="entry name" value="LuxR_C_like"/>
    <property type="match status" value="1"/>
</dbReference>
<dbReference type="SMART" id="SM00448">
    <property type="entry name" value="REC"/>
    <property type="match status" value="1"/>
</dbReference>
<dbReference type="PROSITE" id="PS50110">
    <property type="entry name" value="RESPONSE_REGULATORY"/>
    <property type="match status" value="1"/>
</dbReference>
<dbReference type="CDD" id="cd17535">
    <property type="entry name" value="REC_NarL-like"/>
    <property type="match status" value="1"/>
</dbReference>
<dbReference type="InterPro" id="IPR058245">
    <property type="entry name" value="NreC/VraR/RcsB-like_REC"/>
</dbReference>
<dbReference type="PROSITE" id="PS50043">
    <property type="entry name" value="HTH_LUXR_2"/>
    <property type="match status" value="1"/>
</dbReference>
<gene>
    <name evidence="6" type="ORF">FB467_0386</name>
</gene>
<dbReference type="Gene3D" id="3.40.50.2300">
    <property type="match status" value="1"/>
</dbReference>
<evidence type="ECO:0000256" key="1">
    <source>
        <dbReference type="ARBA" id="ARBA00022553"/>
    </source>
</evidence>
<dbReference type="PANTHER" id="PTHR43214">
    <property type="entry name" value="TWO-COMPONENT RESPONSE REGULATOR"/>
    <property type="match status" value="1"/>
</dbReference>
<accession>A0A542YMK2</accession>
<dbReference type="InterPro" id="IPR000792">
    <property type="entry name" value="Tscrpt_reg_LuxR_C"/>
</dbReference>
<dbReference type="Pfam" id="PF00072">
    <property type="entry name" value="Response_reg"/>
    <property type="match status" value="1"/>
</dbReference>
<dbReference type="GO" id="GO:0006355">
    <property type="term" value="P:regulation of DNA-templated transcription"/>
    <property type="evidence" value="ECO:0007669"/>
    <property type="project" value="InterPro"/>
</dbReference>
<dbReference type="PANTHER" id="PTHR43214:SF43">
    <property type="entry name" value="TWO-COMPONENT RESPONSE REGULATOR"/>
    <property type="match status" value="1"/>
</dbReference>
<dbReference type="GO" id="GO:0003677">
    <property type="term" value="F:DNA binding"/>
    <property type="evidence" value="ECO:0007669"/>
    <property type="project" value="UniProtKB-KW"/>
</dbReference>
<evidence type="ECO:0000256" key="3">
    <source>
        <dbReference type="PROSITE-ProRule" id="PRU00169"/>
    </source>
</evidence>
<evidence type="ECO:0000256" key="2">
    <source>
        <dbReference type="ARBA" id="ARBA00023125"/>
    </source>
</evidence>
<feature type="domain" description="HTH luxR-type" evidence="4">
    <location>
        <begin position="143"/>
        <end position="208"/>
    </location>
</feature>
<dbReference type="InterPro" id="IPR039420">
    <property type="entry name" value="WalR-like"/>
</dbReference>
<dbReference type="SUPFAM" id="SSF46894">
    <property type="entry name" value="C-terminal effector domain of the bipartite response regulators"/>
    <property type="match status" value="1"/>
</dbReference>
<evidence type="ECO:0000313" key="6">
    <source>
        <dbReference type="EMBL" id="TQL49318.1"/>
    </source>
</evidence>
<dbReference type="AlphaFoldDB" id="A0A542YMK2"/>
<organism evidence="6 7">
    <name type="scientific">Ornithinicoccus hortensis</name>
    <dbReference type="NCBI Taxonomy" id="82346"/>
    <lineage>
        <taxon>Bacteria</taxon>
        <taxon>Bacillati</taxon>
        <taxon>Actinomycetota</taxon>
        <taxon>Actinomycetes</taxon>
        <taxon>Micrococcales</taxon>
        <taxon>Intrasporangiaceae</taxon>
        <taxon>Ornithinicoccus</taxon>
    </lineage>
</organism>
<comment type="caution">
    <text evidence="6">The sequence shown here is derived from an EMBL/GenBank/DDBJ whole genome shotgun (WGS) entry which is preliminary data.</text>
</comment>
<dbReference type="RefSeq" id="WP_211350529.1">
    <property type="nucleotide sequence ID" value="NZ_BAAAIK010000003.1"/>
</dbReference>
<evidence type="ECO:0000313" key="7">
    <source>
        <dbReference type="Proteomes" id="UP000319516"/>
    </source>
</evidence>
<feature type="domain" description="Response regulatory" evidence="5">
    <location>
        <begin position="6"/>
        <end position="119"/>
    </location>
</feature>
<dbReference type="InterPro" id="IPR001789">
    <property type="entry name" value="Sig_transdc_resp-reg_receiver"/>
</dbReference>
<evidence type="ECO:0000259" key="4">
    <source>
        <dbReference type="PROSITE" id="PS50043"/>
    </source>
</evidence>
<sequence length="212" mass="22840">MIEPIRVLVVDDHVFYREGIKTLLAARASEVEVVGEAGSGEEAIEQVGALSPDVVLMDLRMAGMGGLAATKEIAGRTAVLVLTMLEDDTVVPALRAGARGYLLKDAGLDDLVRAVQAVHGGQSVLAPQAAAWVQRQLDAPRQSARPFPELTDREHDMLAEIVRGRSTVQIARTLGLSEKTVRNYTATMLAKLHARDRAQLIVQAREAGYPDP</sequence>
<keyword evidence="2" id="KW-0238">DNA-binding</keyword>
<keyword evidence="1 3" id="KW-0597">Phosphoprotein</keyword>
<dbReference type="SMART" id="SM00421">
    <property type="entry name" value="HTH_LUXR"/>
    <property type="match status" value="1"/>
</dbReference>
<keyword evidence="7" id="KW-1185">Reference proteome</keyword>
<protein>
    <submittedName>
        <fullName evidence="6">LuxR family two component transcriptional regulator</fullName>
    </submittedName>
</protein>
<name>A0A542YMK2_9MICO</name>
<feature type="modified residue" description="4-aspartylphosphate" evidence="3">
    <location>
        <position position="58"/>
    </location>
</feature>
<proteinExistence type="predicted"/>
<dbReference type="InterPro" id="IPR011006">
    <property type="entry name" value="CheY-like_superfamily"/>
</dbReference>
<evidence type="ECO:0000259" key="5">
    <source>
        <dbReference type="PROSITE" id="PS50110"/>
    </source>
</evidence>
<dbReference type="SUPFAM" id="SSF52172">
    <property type="entry name" value="CheY-like"/>
    <property type="match status" value="1"/>
</dbReference>
<dbReference type="EMBL" id="VFOP01000001">
    <property type="protein sequence ID" value="TQL49318.1"/>
    <property type="molecule type" value="Genomic_DNA"/>
</dbReference>
<dbReference type="GO" id="GO:0000160">
    <property type="term" value="P:phosphorelay signal transduction system"/>
    <property type="evidence" value="ECO:0007669"/>
    <property type="project" value="InterPro"/>
</dbReference>
<dbReference type="Proteomes" id="UP000319516">
    <property type="component" value="Unassembled WGS sequence"/>
</dbReference>
<dbReference type="Pfam" id="PF00196">
    <property type="entry name" value="GerE"/>
    <property type="match status" value="1"/>
</dbReference>
<reference evidence="6 7" key="1">
    <citation type="submission" date="2019-06" db="EMBL/GenBank/DDBJ databases">
        <title>Sequencing the genomes of 1000 actinobacteria strains.</title>
        <authorList>
            <person name="Klenk H.-P."/>
        </authorList>
    </citation>
    <scope>NUCLEOTIDE SEQUENCE [LARGE SCALE GENOMIC DNA]</scope>
    <source>
        <strain evidence="6 7">DSM 12335</strain>
    </source>
</reference>
<dbReference type="InterPro" id="IPR016032">
    <property type="entry name" value="Sig_transdc_resp-reg_C-effctor"/>
</dbReference>